<name>A0A0A0BLC5_9CELL</name>
<evidence type="ECO:0000313" key="1">
    <source>
        <dbReference type="EMBL" id="KGM09318.1"/>
    </source>
</evidence>
<protein>
    <submittedName>
        <fullName evidence="1">Flagellar motor switch protein FliN</fullName>
    </submittedName>
</protein>
<comment type="caution">
    <text evidence="1">The sequence shown here is derived from an EMBL/GenBank/DDBJ whole genome shotgun (WGS) entry which is preliminary data.</text>
</comment>
<evidence type="ECO:0000313" key="2">
    <source>
        <dbReference type="Proteomes" id="UP000054314"/>
    </source>
</evidence>
<feature type="non-terminal residue" evidence="1">
    <location>
        <position position="178"/>
    </location>
</feature>
<dbReference type="EMBL" id="AXCZ01000198">
    <property type="protein sequence ID" value="KGM09318.1"/>
    <property type="molecule type" value="Genomic_DNA"/>
</dbReference>
<reference evidence="1 2" key="1">
    <citation type="submission" date="2013-08" db="EMBL/GenBank/DDBJ databases">
        <title>Genome sequencing of Cellulomonas bogoriensis 69B4.</title>
        <authorList>
            <person name="Chen F."/>
            <person name="Li Y."/>
            <person name="Wang G."/>
        </authorList>
    </citation>
    <scope>NUCLEOTIDE SEQUENCE [LARGE SCALE GENOMIC DNA]</scope>
    <source>
        <strain evidence="1 2">69B4</strain>
    </source>
</reference>
<dbReference type="Proteomes" id="UP000054314">
    <property type="component" value="Unassembled WGS sequence"/>
</dbReference>
<dbReference type="OrthoDB" id="9773459at2"/>
<keyword evidence="2" id="KW-1185">Reference proteome</keyword>
<keyword evidence="1" id="KW-0966">Cell projection</keyword>
<gene>
    <name evidence="1" type="ORF">N869_06415</name>
</gene>
<sequence length="178" mass="18176">MPVLPTARHDAQTAAIVRAAAGELARLLPSAVTLEVAEPQPSTLPGPQSVAVRAGFVGTTSAELIVVADQAVAEALAGTDATISVADALRPALEAASATLGPGVLDEAHEAPLGAALEESDVVTMALVGPDGAAQAWFAMRVRQRPEAVPQQRGAAAERSPLRLLHDVEMTLTAEIGR</sequence>
<keyword evidence="1" id="KW-0969">Cilium</keyword>
<dbReference type="AlphaFoldDB" id="A0A0A0BLC5"/>
<keyword evidence="1" id="KW-0282">Flagellum</keyword>
<organism evidence="1 2">
    <name type="scientific">Cellulomonas bogoriensis 69B4 = DSM 16987</name>
    <dbReference type="NCBI Taxonomy" id="1386082"/>
    <lineage>
        <taxon>Bacteria</taxon>
        <taxon>Bacillati</taxon>
        <taxon>Actinomycetota</taxon>
        <taxon>Actinomycetes</taxon>
        <taxon>Micrococcales</taxon>
        <taxon>Cellulomonadaceae</taxon>
        <taxon>Cellulomonas</taxon>
    </lineage>
</organism>
<dbReference type="RefSeq" id="WP_052105538.1">
    <property type="nucleotide sequence ID" value="NZ_AXCZ01000198.1"/>
</dbReference>
<accession>A0A0A0BLC5</accession>
<proteinExistence type="predicted"/>